<comment type="caution">
    <text evidence="4">The sequence shown here is derived from an EMBL/GenBank/DDBJ whole genome shotgun (WGS) entry which is preliminary data.</text>
</comment>
<feature type="domain" description="N-acetyltransferase" evidence="3">
    <location>
        <begin position="10"/>
        <end position="173"/>
    </location>
</feature>
<accession>A0A916NI52</accession>
<dbReference type="GO" id="GO:0016747">
    <property type="term" value="F:acyltransferase activity, transferring groups other than amino-acyl groups"/>
    <property type="evidence" value="ECO:0007669"/>
    <property type="project" value="InterPro"/>
</dbReference>
<dbReference type="CDD" id="cd04301">
    <property type="entry name" value="NAT_SF"/>
    <property type="match status" value="1"/>
</dbReference>
<dbReference type="InterPro" id="IPR000182">
    <property type="entry name" value="GNAT_dom"/>
</dbReference>
<organism evidence="4 5">
    <name type="scientific">Paenibacillus solanacearum</name>
    <dbReference type="NCBI Taxonomy" id="2048548"/>
    <lineage>
        <taxon>Bacteria</taxon>
        <taxon>Bacillati</taxon>
        <taxon>Bacillota</taxon>
        <taxon>Bacilli</taxon>
        <taxon>Bacillales</taxon>
        <taxon>Paenibacillaceae</taxon>
        <taxon>Paenibacillus</taxon>
    </lineage>
</organism>
<evidence type="ECO:0000259" key="3">
    <source>
        <dbReference type="PROSITE" id="PS51186"/>
    </source>
</evidence>
<sequence length="1039" mass="117456">MKSVHVLDSVQIVEYEPRYAQAVADMWNVSQESWGGGSRVRSAESVARELDNAGNLNVFLAMHGEEVVGFCSFSHYKQDEGALYVPLLNVRPDYHGRKVGKALILKAVETTVDMGWPRLDLFTWAGNTKAVPMYKKCGFFWEKKDNSVHLMNFIPTVLKTEALQPYLERIDWYADSVRPLDIRPDGRSEHGFDYFEYVWRKDETSLRVEFEKTGRGIRLIETPDYSIHTEIDTHDLVFGGAYPVRYVIRNKSGAPLTCAIRGQDDKNIRFELEQSVTVPDIMVVVGEFQLDPVMEEQSDWKTHPAVVSRWTINGKKAEFRTGIEPKFPANVKLEVKGQEQYAGVPGEALLTFENNFKEPALFEFELPSSEFIEFEDARVSVRIPAQEKATVPIAYTLHRFGLYSQTIEMRAAPGSAGGAAITFNRRLHGIFKGNTGRFGGDAVDHWIVVNGPHTLKLNKTNNDVGPSHFQGSNQTVWTFPRIGKPYSAEFSKKKAESVRMYEDGDVMALEAEYRSDDYPSVHFKFVAKLGANGMAERYFEIRNESAEAIDEELYFIEPFYHRSNRLVLPYDGHYYDLEDRHASGFDDWEVERISENWLFSRGEKLSSGFCWHPSAKLVRIEWQFGIEHELGRLAAGETIRTPSTFLATGTYTDWWDFRSYAQKRRDPVRPLLKDHFELSVNEGNPFIGPDAKLHIRQHRNQPLNGSMTLSFHSDALAAKTIQETFRQMDAVSTAAFALPQRQPGTIEPVRMRFETGELRFERSTAFIPVTQDPVVQEIRRSAAGDTYCCSNGPLAFEASPQFGAALHSLSFNGEPWLDSSFPEAGPRSWWNPWHGGISATVQGMSPLSQQEERRSAEFVTFTDSLGNAWSGVALHTHIEKHKKNRGIELSLFALLLPGAPVLCCCTRLTNRSGMSYTSFRSTINSFIHPGRSLADGWMEASGEFRHRCGKVGGDLPSEGLIRYGSDHRQTIVHAVSRYPGSNAQAYTNNQLVEYSASQSRPLPAGASAWTAPVFFAFADMPLTYKELRALAELRFEDQL</sequence>
<evidence type="ECO:0000256" key="2">
    <source>
        <dbReference type="ARBA" id="ARBA00023315"/>
    </source>
</evidence>
<dbReference type="PROSITE" id="PS51186">
    <property type="entry name" value="GNAT"/>
    <property type="match status" value="1"/>
</dbReference>
<dbReference type="PANTHER" id="PTHR43877:SF8">
    <property type="entry name" value="N-ACETYLGLUTAMATE SYNTHASE-RELATED"/>
    <property type="match status" value="1"/>
</dbReference>
<keyword evidence="5" id="KW-1185">Reference proteome</keyword>
<gene>
    <name evidence="4" type="ORF">PAESOLCIP111_01687</name>
</gene>
<reference evidence="4" key="1">
    <citation type="submission" date="2021-06" db="EMBL/GenBank/DDBJ databases">
        <authorList>
            <person name="Criscuolo A."/>
        </authorList>
    </citation>
    <scope>NUCLEOTIDE SEQUENCE</scope>
    <source>
        <strain evidence="4">CIP111600</strain>
    </source>
</reference>
<evidence type="ECO:0000313" key="4">
    <source>
        <dbReference type="EMBL" id="CAG7614217.1"/>
    </source>
</evidence>
<keyword evidence="2" id="KW-0012">Acyltransferase</keyword>
<dbReference type="EMBL" id="CAJVAS010000005">
    <property type="protein sequence ID" value="CAG7614217.1"/>
    <property type="molecule type" value="Genomic_DNA"/>
</dbReference>
<proteinExistence type="predicted"/>
<dbReference type="Proteomes" id="UP000693672">
    <property type="component" value="Unassembled WGS sequence"/>
</dbReference>
<dbReference type="PANTHER" id="PTHR43877">
    <property type="entry name" value="AMINOALKYLPHOSPHONATE N-ACETYLTRANSFERASE-RELATED-RELATED"/>
    <property type="match status" value="1"/>
</dbReference>
<dbReference type="RefSeq" id="WP_218091484.1">
    <property type="nucleotide sequence ID" value="NZ_CAJVAS010000005.1"/>
</dbReference>
<keyword evidence="1" id="KW-0808">Transferase</keyword>
<evidence type="ECO:0000313" key="5">
    <source>
        <dbReference type="Proteomes" id="UP000693672"/>
    </source>
</evidence>
<name>A0A916NI52_9BACL</name>
<evidence type="ECO:0000256" key="1">
    <source>
        <dbReference type="ARBA" id="ARBA00022679"/>
    </source>
</evidence>
<dbReference type="Pfam" id="PF00583">
    <property type="entry name" value="Acetyltransf_1"/>
    <property type="match status" value="1"/>
</dbReference>
<protein>
    <recommendedName>
        <fullName evidence="3">N-acetyltransferase domain-containing protein</fullName>
    </recommendedName>
</protein>
<dbReference type="AlphaFoldDB" id="A0A916NI52"/>
<dbReference type="InterPro" id="IPR050832">
    <property type="entry name" value="Bact_Acetyltransf"/>
</dbReference>